<keyword evidence="3" id="KW-0833">Ubl conjugation pathway</keyword>
<keyword evidence="7" id="KW-1185">Reference proteome</keyword>
<gene>
    <name evidence="6" type="primary">nosD</name>
    <name evidence="6" type="ORF">GCM10017083_28260</name>
</gene>
<dbReference type="InterPro" id="IPR051550">
    <property type="entry name" value="SCF-Subunits/Alg-Epimerases"/>
</dbReference>
<evidence type="ECO:0000313" key="7">
    <source>
        <dbReference type="Proteomes" id="UP000630353"/>
    </source>
</evidence>
<dbReference type="InterPro" id="IPR006626">
    <property type="entry name" value="PbH1"/>
</dbReference>
<dbReference type="InterPro" id="IPR011050">
    <property type="entry name" value="Pectin_lyase_fold/virulence"/>
</dbReference>
<evidence type="ECO:0000256" key="2">
    <source>
        <dbReference type="ARBA" id="ARBA00022737"/>
    </source>
</evidence>
<dbReference type="Gene3D" id="2.160.20.10">
    <property type="entry name" value="Single-stranded right-handed beta-helix, Pectin lyase-like"/>
    <property type="match status" value="2"/>
</dbReference>
<dbReference type="AlphaFoldDB" id="A0A918XT21"/>
<dbReference type="NCBIfam" id="TIGR03804">
    <property type="entry name" value="para_beta_helix"/>
    <property type="match status" value="1"/>
</dbReference>
<evidence type="ECO:0000256" key="4">
    <source>
        <dbReference type="SAM" id="SignalP"/>
    </source>
</evidence>
<dbReference type="EMBL" id="BMZS01000006">
    <property type="protein sequence ID" value="GHD52630.1"/>
    <property type="molecule type" value="Genomic_DNA"/>
</dbReference>
<protein>
    <submittedName>
        <fullName evidence="6">Carbohydrate-binding protein</fullName>
    </submittedName>
</protein>
<dbReference type="InterPro" id="IPR022441">
    <property type="entry name" value="Para_beta_helix_rpt-2"/>
</dbReference>
<dbReference type="SMART" id="SM00710">
    <property type="entry name" value="PbH1"/>
    <property type="match status" value="10"/>
</dbReference>
<sequence>MTRMRQLLVGMALAAVAASAEAAPGTAAEHRVPAGGDLPAAVAAAAPGDVVRLAPGRHAGPVTVDRPLTLVGEPGAVLEGTGAGSVVTLTAPGVRVEGLTIRGSGTDVPAMDSAVLVTRTAGRATIVGNRLDGNLFGVYLHGAAGSRVEDNVIRGRRDLRISEAGNGVSIWNAPGAAVVGNDIRYGRDGIFVNTSRDNTFEGNRFADLRFAIHYMYTHDSRIVGNRSTGNHVGWALMFSDNLEVRGNVSTGDREHGLLMNYVNGSRITGNVVRDSAGKCLFIYNAHRNRIEGNRFEGCPIGIHFTAGAERNRITGNAFVGNRTQVKYVGTRRVVWAYEGRGNYWSDNPAFDLDGDGIADREYRPNDIVDELLWRHPQAKLLINSPAVTVLRFAQARLPALYPGGVVDTAPLMTPPDIGRSEP</sequence>
<dbReference type="Proteomes" id="UP000630353">
    <property type="component" value="Unassembled WGS sequence"/>
</dbReference>
<dbReference type="PANTHER" id="PTHR22990">
    <property type="entry name" value="F-BOX ONLY PROTEIN"/>
    <property type="match status" value="1"/>
</dbReference>
<name>A0A918XT21_9PROT</name>
<feature type="domain" description="Carbohydrate-binding/sugar hydrolysis" evidence="5">
    <location>
        <begin position="45"/>
        <end position="193"/>
    </location>
</feature>
<feature type="chain" id="PRO_5037778135" evidence="4">
    <location>
        <begin position="23"/>
        <end position="422"/>
    </location>
</feature>
<evidence type="ECO:0000259" key="5">
    <source>
        <dbReference type="SMART" id="SM00722"/>
    </source>
</evidence>
<evidence type="ECO:0000256" key="3">
    <source>
        <dbReference type="ARBA" id="ARBA00022786"/>
    </source>
</evidence>
<comment type="caution">
    <text evidence="6">The sequence shown here is derived from an EMBL/GenBank/DDBJ whole genome shotgun (WGS) entry which is preliminary data.</text>
</comment>
<feature type="domain" description="Carbohydrate-binding/sugar hydrolysis" evidence="5">
    <location>
        <begin position="199"/>
        <end position="360"/>
    </location>
</feature>
<accession>A0A918XT21</accession>
<reference evidence="6" key="1">
    <citation type="journal article" date="2014" name="Int. J. Syst. Evol. Microbiol.">
        <title>Complete genome sequence of Corynebacterium casei LMG S-19264T (=DSM 44701T), isolated from a smear-ripened cheese.</title>
        <authorList>
            <consortium name="US DOE Joint Genome Institute (JGI-PGF)"/>
            <person name="Walter F."/>
            <person name="Albersmeier A."/>
            <person name="Kalinowski J."/>
            <person name="Ruckert C."/>
        </authorList>
    </citation>
    <scope>NUCLEOTIDE SEQUENCE</scope>
    <source>
        <strain evidence="6">KCTC 42651</strain>
    </source>
</reference>
<dbReference type="PANTHER" id="PTHR22990:SF15">
    <property type="entry name" value="F-BOX ONLY PROTEIN 10"/>
    <property type="match status" value="1"/>
</dbReference>
<dbReference type="NCBIfam" id="TIGR04247">
    <property type="entry name" value="NosD_copper_fam"/>
    <property type="match status" value="1"/>
</dbReference>
<organism evidence="6 7">
    <name type="scientific">Thalassobaculum fulvum</name>
    <dbReference type="NCBI Taxonomy" id="1633335"/>
    <lineage>
        <taxon>Bacteria</taxon>
        <taxon>Pseudomonadati</taxon>
        <taxon>Pseudomonadota</taxon>
        <taxon>Alphaproteobacteria</taxon>
        <taxon>Rhodospirillales</taxon>
        <taxon>Thalassobaculaceae</taxon>
        <taxon>Thalassobaculum</taxon>
    </lineage>
</organism>
<reference evidence="6" key="2">
    <citation type="submission" date="2020-09" db="EMBL/GenBank/DDBJ databases">
        <authorList>
            <person name="Sun Q."/>
            <person name="Kim S."/>
        </authorList>
    </citation>
    <scope>NUCLEOTIDE SEQUENCE</scope>
    <source>
        <strain evidence="6">KCTC 42651</strain>
    </source>
</reference>
<keyword evidence="4" id="KW-0732">Signal</keyword>
<dbReference type="InterPro" id="IPR026464">
    <property type="entry name" value="NosD_copper_fam"/>
</dbReference>
<dbReference type="InterPro" id="IPR006633">
    <property type="entry name" value="Carb-bd_sugar_hydrolysis-dom"/>
</dbReference>
<evidence type="ECO:0000256" key="1">
    <source>
        <dbReference type="ARBA" id="ARBA00004906"/>
    </source>
</evidence>
<keyword evidence="2" id="KW-0677">Repeat</keyword>
<feature type="signal peptide" evidence="4">
    <location>
        <begin position="1"/>
        <end position="22"/>
    </location>
</feature>
<dbReference type="SUPFAM" id="SSF51126">
    <property type="entry name" value="Pectin lyase-like"/>
    <property type="match status" value="1"/>
</dbReference>
<evidence type="ECO:0000313" key="6">
    <source>
        <dbReference type="EMBL" id="GHD52630.1"/>
    </source>
</evidence>
<comment type="pathway">
    <text evidence="1">Protein modification; protein ubiquitination.</text>
</comment>
<dbReference type="InterPro" id="IPR007742">
    <property type="entry name" value="NosD_dom"/>
</dbReference>
<dbReference type="SMART" id="SM00722">
    <property type="entry name" value="CASH"/>
    <property type="match status" value="2"/>
</dbReference>
<dbReference type="InterPro" id="IPR012334">
    <property type="entry name" value="Pectin_lyas_fold"/>
</dbReference>
<proteinExistence type="predicted"/>
<dbReference type="Pfam" id="PF05048">
    <property type="entry name" value="NosD"/>
    <property type="match status" value="1"/>
</dbReference>